<gene>
    <name evidence="1" type="ORF">JCM19231_4819</name>
</gene>
<reference evidence="1 2" key="2">
    <citation type="submission" date="2015-01" db="EMBL/GenBank/DDBJ databases">
        <authorList>
            <consortium name="NBRP consortium"/>
            <person name="Sawabe T."/>
            <person name="Meirelles P."/>
            <person name="Feng G."/>
            <person name="Sayaka M."/>
            <person name="Hattori M."/>
            <person name="Ohkuma M."/>
        </authorList>
    </citation>
    <scope>NUCLEOTIDE SEQUENCE [LARGE SCALE GENOMIC DNA]</scope>
    <source>
        <strain evidence="2">JCM 19231</strain>
    </source>
</reference>
<reference evidence="1 2" key="1">
    <citation type="submission" date="2015-01" db="EMBL/GenBank/DDBJ databases">
        <title>Vibrio sp. C1 JCM 19231 whole genome shotgun sequence.</title>
        <authorList>
            <person name="Sawabe T."/>
            <person name="Meirelles P."/>
            <person name="Feng G."/>
            <person name="Sayaka M."/>
            <person name="Hattori M."/>
            <person name="Ohkuma M."/>
        </authorList>
    </citation>
    <scope>NUCLEOTIDE SEQUENCE [LARGE SCALE GENOMIC DNA]</scope>
    <source>
        <strain evidence="2">JCM 19231</strain>
    </source>
</reference>
<protein>
    <submittedName>
        <fullName evidence="1">Uncharacterized protein</fullName>
    </submittedName>
</protein>
<name>A0A0B8NWA0_9VIBR</name>
<sequence length="38" mass="4306">MFVLNKIKAMLNINNIETNIWVIDCSVIVKQSTNIATI</sequence>
<accession>A0A0B8NWA0</accession>
<evidence type="ECO:0000313" key="1">
    <source>
        <dbReference type="EMBL" id="GAM58835.1"/>
    </source>
</evidence>
<dbReference type="EMBL" id="BBRZ01000107">
    <property type="protein sequence ID" value="GAM58835.1"/>
    <property type="molecule type" value="Genomic_DNA"/>
</dbReference>
<organism evidence="1 2">
    <name type="scientific">Vibrio ishigakensis</name>
    <dbReference type="NCBI Taxonomy" id="1481914"/>
    <lineage>
        <taxon>Bacteria</taxon>
        <taxon>Pseudomonadati</taxon>
        <taxon>Pseudomonadota</taxon>
        <taxon>Gammaproteobacteria</taxon>
        <taxon>Vibrionales</taxon>
        <taxon>Vibrionaceae</taxon>
        <taxon>Vibrio</taxon>
    </lineage>
</organism>
<dbReference type="Proteomes" id="UP000031671">
    <property type="component" value="Unassembled WGS sequence"/>
</dbReference>
<keyword evidence="2" id="KW-1185">Reference proteome</keyword>
<proteinExistence type="predicted"/>
<evidence type="ECO:0000313" key="2">
    <source>
        <dbReference type="Proteomes" id="UP000031671"/>
    </source>
</evidence>
<comment type="caution">
    <text evidence="1">The sequence shown here is derived from an EMBL/GenBank/DDBJ whole genome shotgun (WGS) entry which is preliminary data.</text>
</comment>
<dbReference type="AlphaFoldDB" id="A0A0B8NWA0"/>